<evidence type="ECO:0000256" key="9">
    <source>
        <dbReference type="ARBA" id="ARBA00026057"/>
    </source>
</evidence>
<dbReference type="InterPro" id="IPR028299">
    <property type="entry name" value="ClpA/B_CS2"/>
</dbReference>
<dbReference type="GO" id="GO:0005524">
    <property type="term" value="F:ATP binding"/>
    <property type="evidence" value="ECO:0007669"/>
    <property type="project" value="UniProtKB-UniRule"/>
</dbReference>
<dbReference type="FunFam" id="3.40.50.300:FF:000010">
    <property type="entry name" value="Chaperone clpB 1, putative"/>
    <property type="match status" value="1"/>
</dbReference>
<dbReference type="InterPro" id="IPR003959">
    <property type="entry name" value="ATPase_AAA_core"/>
</dbReference>
<dbReference type="PANTHER" id="PTHR11638:SF18">
    <property type="entry name" value="HEAT SHOCK PROTEIN 104"/>
    <property type="match status" value="1"/>
</dbReference>
<feature type="coiled-coil region" evidence="12">
    <location>
        <begin position="414"/>
        <end position="528"/>
    </location>
</feature>
<dbReference type="Gene3D" id="1.10.1780.10">
    <property type="entry name" value="Clp, N-terminal domain"/>
    <property type="match status" value="1"/>
</dbReference>
<dbReference type="PANTHER" id="PTHR11638">
    <property type="entry name" value="ATP-DEPENDENT CLP PROTEASE"/>
    <property type="match status" value="1"/>
</dbReference>
<evidence type="ECO:0000313" key="14">
    <source>
        <dbReference type="EMBL" id="CCQ64559.1"/>
    </source>
</evidence>
<evidence type="ECO:0000256" key="7">
    <source>
        <dbReference type="ARBA" id="ARBA00023054"/>
    </source>
</evidence>
<proteinExistence type="inferred from homology"/>
<keyword evidence="5 11" id="KW-0067">ATP-binding</keyword>
<dbReference type="SMART" id="SM00382">
    <property type="entry name" value="AAA"/>
    <property type="match status" value="2"/>
</dbReference>
<dbReference type="InterPro" id="IPR017730">
    <property type="entry name" value="Chaperonin_ClpB"/>
</dbReference>
<dbReference type="PROSITE" id="PS00870">
    <property type="entry name" value="CLPAB_1"/>
    <property type="match status" value="1"/>
</dbReference>
<dbReference type="InterPro" id="IPR018368">
    <property type="entry name" value="ClpA/B_CS1"/>
</dbReference>
<evidence type="ECO:0000256" key="10">
    <source>
        <dbReference type="PROSITE-ProRule" id="PRU01251"/>
    </source>
</evidence>
<organism evidence="14 15">
    <name type="scientific">Crocosphaera watsonii WH 0401</name>
    <dbReference type="NCBI Taxonomy" id="555881"/>
    <lineage>
        <taxon>Bacteria</taxon>
        <taxon>Bacillati</taxon>
        <taxon>Cyanobacteriota</taxon>
        <taxon>Cyanophyceae</taxon>
        <taxon>Oscillatoriophycideae</taxon>
        <taxon>Chroococcales</taxon>
        <taxon>Aphanothecaceae</taxon>
        <taxon>Crocosphaera</taxon>
    </lineage>
</organism>
<sequence length="872" mass="99367">MQPTNPNQFTEKAWEAIVRTPDIAKQNSHQQIESEHLMKALSEEEGLATSIFNKANLSVPKLREQTEAFIRRQPKVSNPGESVYLGRSLDSLLDRSEGFRKEFEDDYISVEHLLLAYLKDDRFGKNLFKEFGLTERNFKDIIKQVRGNQKVTDQNPENKYEALEKYGRDLTQLAKEGKLDPVIGRDDEIRRTIQILSRRTKNNPVLIGEPGVGKTAIVEGLAQRIINRDVPESLRDRTLIALDMGSLIAGAKYRGEFEERLKAVLKEVTDSQGNIILFIDEIHTVVGAGATQGAMDAGNLLKPMLARGELRCIGATTLDEYRKYIEKDAALERRFQEVLVDEPNVVDTISILRGLKERYEVHHGVKIADTALVAAAMLSNRYISDRFLPDKAIDLVDESAAKLKMEITSKPEELDEADRKILQLEMERLSLQKEVDIASRERLQRLEKELANLKEEQSQLNAQWQAEKEVIDQIRQLKETMDQVNLEIQQAERDYDLNKAAELRYGKLTDLQGQVKELESKIEERQTTGKTLLREEVIESDIAEIISKWTGIPILKLVESEKEKLLHLEDELHEKVIGQEEAVTVVSEAIQRSRAGLSDPDRPTASFIFLGPTGVGKTELAKALAKNLFDTEEAIVRIDMSEYMEKHSVSRLIGAPPGYVGYDEGGQLTEAIRRRPYSVILFDEIEKAHGDVFNIMLQILDDGRLTDSQGRVVDFKNTIIIMTSNIGSQYILDVAGDDTRYDEMRSRVMEAMRNSFRPEFLNRIDEIIIFHSLQKEQLREIVKLQVQLLRSRLEDQKMSLKLADIALDFVADIGYDPVYGARPLKRAVQRYLETPIAKSILRGEFKAGDTIFVDVEDERLTFKRLQSEMLTV</sequence>
<dbReference type="AlphaFoldDB" id="T2JHL7"/>
<dbReference type="FunFam" id="3.40.50.300:FF:000025">
    <property type="entry name" value="ATP-dependent Clp protease subunit"/>
    <property type="match status" value="1"/>
</dbReference>
<dbReference type="GO" id="GO:0034605">
    <property type="term" value="P:cellular response to heat"/>
    <property type="evidence" value="ECO:0007669"/>
    <property type="project" value="TreeGrafter"/>
</dbReference>
<keyword evidence="6 12" id="KW-0346">Stress response</keyword>
<dbReference type="EMBL" id="CAQM01000909">
    <property type="protein sequence ID" value="CCQ64559.1"/>
    <property type="molecule type" value="Genomic_DNA"/>
</dbReference>
<dbReference type="InterPro" id="IPR001270">
    <property type="entry name" value="ClpA/B"/>
</dbReference>
<dbReference type="InterPro" id="IPR041546">
    <property type="entry name" value="ClpA/ClpB_AAA_lid"/>
</dbReference>
<keyword evidence="12" id="KW-0963">Cytoplasm</keyword>
<evidence type="ECO:0000256" key="8">
    <source>
        <dbReference type="ARBA" id="ARBA00023186"/>
    </source>
</evidence>
<gene>
    <name evidence="12" type="primary">clpB</name>
    <name evidence="14" type="ORF">CWATWH0401_760</name>
</gene>
<evidence type="ECO:0000256" key="2">
    <source>
        <dbReference type="ARBA" id="ARBA00008675"/>
    </source>
</evidence>
<dbReference type="FunFam" id="1.10.8.60:FF:000017">
    <property type="entry name" value="ATP-dependent chaperone ClpB"/>
    <property type="match status" value="1"/>
</dbReference>
<dbReference type="InterPro" id="IPR050130">
    <property type="entry name" value="ClpA_ClpB"/>
</dbReference>
<comment type="subunit">
    <text evidence="12">Homohexamer; The oligomerization is ATP-dependent.</text>
</comment>
<dbReference type="InterPro" id="IPR036628">
    <property type="entry name" value="Clp_N_dom_sf"/>
</dbReference>
<keyword evidence="3 10" id="KW-0677">Repeat</keyword>
<evidence type="ECO:0000256" key="6">
    <source>
        <dbReference type="ARBA" id="ARBA00023016"/>
    </source>
</evidence>
<evidence type="ECO:0000256" key="1">
    <source>
        <dbReference type="ARBA" id="ARBA00004496"/>
    </source>
</evidence>
<name>T2JHL7_CROWT</name>
<evidence type="ECO:0000256" key="12">
    <source>
        <dbReference type="RuleBase" id="RU362034"/>
    </source>
</evidence>
<dbReference type="Pfam" id="PF10431">
    <property type="entry name" value="ClpB_D2-small"/>
    <property type="match status" value="1"/>
</dbReference>
<dbReference type="SUPFAM" id="SSF81923">
    <property type="entry name" value="Double Clp-N motif"/>
    <property type="match status" value="1"/>
</dbReference>
<dbReference type="InterPro" id="IPR004176">
    <property type="entry name" value="Clp_R_N"/>
</dbReference>
<dbReference type="Gene3D" id="3.40.50.300">
    <property type="entry name" value="P-loop containing nucleotide triphosphate hydrolases"/>
    <property type="match status" value="3"/>
</dbReference>
<dbReference type="RefSeq" id="WP_021837139.1">
    <property type="nucleotide sequence ID" value="NZ_CAQM01000909.1"/>
</dbReference>
<keyword evidence="7 12" id="KW-0175">Coiled coil</keyword>
<dbReference type="Pfam" id="PF02861">
    <property type="entry name" value="Clp_N"/>
    <property type="match status" value="1"/>
</dbReference>
<comment type="subunit">
    <text evidence="9">Homohexamer. The oligomerization is ATP-dependent.</text>
</comment>
<dbReference type="Proteomes" id="UP000018198">
    <property type="component" value="Unassembled WGS sequence"/>
</dbReference>
<dbReference type="InterPro" id="IPR003593">
    <property type="entry name" value="AAA+_ATPase"/>
</dbReference>
<evidence type="ECO:0000256" key="3">
    <source>
        <dbReference type="ARBA" id="ARBA00022737"/>
    </source>
</evidence>
<evidence type="ECO:0000256" key="11">
    <source>
        <dbReference type="RuleBase" id="RU004432"/>
    </source>
</evidence>
<comment type="subcellular location">
    <subcellularLocation>
        <location evidence="1 12">Cytoplasm</location>
    </subcellularLocation>
</comment>
<keyword evidence="4 11" id="KW-0547">Nucleotide-binding</keyword>
<dbReference type="Pfam" id="PF17871">
    <property type="entry name" value="AAA_lid_9"/>
    <property type="match status" value="1"/>
</dbReference>
<dbReference type="Pfam" id="PF00004">
    <property type="entry name" value="AAA"/>
    <property type="match status" value="1"/>
</dbReference>
<dbReference type="SUPFAM" id="SSF52540">
    <property type="entry name" value="P-loop containing nucleoside triphosphate hydrolases"/>
    <property type="match status" value="2"/>
</dbReference>
<dbReference type="PRINTS" id="PR00300">
    <property type="entry name" value="CLPPROTEASEA"/>
</dbReference>
<dbReference type="InterPro" id="IPR019489">
    <property type="entry name" value="Clp_ATPase_C"/>
</dbReference>
<comment type="similarity">
    <text evidence="2 11">Belongs to the ClpA/ClpB family.</text>
</comment>
<evidence type="ECO:0000256" key="4">
    <source>
        <dbReference type="ARBA" id="ARBA00022741"/>
    </source>
</evidence>
<dbReference type="Pfam" id="PF07724">
    <property type="entry name" value="AAA_2"/>
    <property type="match status" value="1"/>
</dbReference>
<dbReference type="GO" id="GO:0016887">
    <property type="term" value="F:ATP hydrolysis activity"/>
    <property type="evidence" value="ECO:0007669"/>
    <property type="project" value="InterPro"/>
</dbReference>
<evidence type="ECO:0000256" key="5">
    <source>
        <dbReference type="ARBA" id="ARBA00022840"/>
    </source>
</evidence>
<keyword evidence="8 11" id="KW-0143">Chaperone</keyword>
<comment type="caution">
    <text evidence="14">The sequence shown here is derived from an EMBL/GenBank/DDBJ whole genome shotgun (WGS) entry which is preliminary data.</text>
</comment>
<dbReference type="GO" id="GO:0042026">
    <property type="term" value="P:protein refolding"/>
    <property type="evidence" value="ECO:0007669"/>
    <property type="project" value="UniProtKB-UniRule"/>
</dbReference>
<dbReference type="FunFam" id="3.40.50.300:FF:000120">
    <property type="entry name" value="ATP-dependent chaperone ClpB"/>
    <property type="match status" value="1"/>
</dbReference>
<comment type="function">
    <text evidence="12">Part of a stress-induced multi-chaperone system, it is involved in the recovery of the cell from heat-induced damage, in cooperation with DnaK, DnaJ and GrpE.</text>
</comment>
<dbReference type="InterPro" id="IPR027417">
    <property type="entry name" value="P-loop_NTPase"/>
</dbReference>
<dbReference type="PROSITE" id="PS51903">
    <property type="entry name" value="CLP_R"/>
    <property type="match status" value="1"/>
</dbReference>
<dbReference type="NCBIfam" id="TIGR03346">
    <property type="entry name" value="chaperone_ClpB"/>
    <property type="match status" value="1"/>
</dbReference>
<accession>T2JHL7</accession>
<reference evidence="14 15" key="1">
    <citation type="submission" date="2013-01" db="EMBL/GenBank/DDBJ databases">
        <authorList>
            <person name="Bench S."/>
        </authorList>
    </citation>
    <scope>NUCLEOTIDE SEQUENCE [LARGE SCALE GENOMIC DNA]</scope>
    <source>
        <strain evidence="14 15">WH 0401</strain>
    </source>
</reference>
<dbReference type="GO" id="GO:0005737">
    <property type="term" value="C:cytoplasm"/>
    <property type="evidence" value="ECO:0007669"/>
    <property type="project" value="UniProtKB-SubCell"/>
</dbReference>
<dbReference type="CDD" id="cd19499">
    <property type="entry name" value="RecA-like_ClpB_Hsp104-like"/>
    <property type="match status" value="1"/>
</dbReference>
<feature type="domain" description="Clp R" evidence="13">
    <location>
        <begin position="6"/>
        <end position="148"/>
    </location>
</feature>
<reference evidence="14 15" key="2">
    <citation type="submission" date="2013-09" db="EMBL/GenBank/DDBJ databases">
        <title>Whole genome comparison of six Crocosphaera watsonii strains with differing phenotypes.</title>
        <authorList>
            <person name="Bench S.R."/>
            <person name="Heller P."/>
            <person name="Frank I."/>
            <person name="Arciniega M."/>
            <person name="Shilova I.N."/>
            <person name="Zehr J.P."/>
        </authorList>
    </citation>
    <scope>NUCLEOTIDE SEQUENCE [LARGE SCALE GENOMIC DNA]</scope>
    <source>
        <strain evidence="14 15">WH 0401</strain>
    </source>
</reference>
<protein>
    <recommendedName>
        <fullName evidence="12">Chaperone protein ClpB</fullName>
    </recommendedName>
</protein>
<evidence type="ECO:0000313" key="15">
    <source>
        <dbReference type="Proteomes" id="UP000018198"/>
    </source>
</evidence>
<dbReference type="PROSITE" id="PS00871">
    <property type="entry name" value="CLPAB_2"/>
    <property type="match status" value="1"/>
</dbReference>
<dbReference type="CDD" id="cd00009">
    <property type="entry name" value="AAA"/>
    <property type="match status" value="1"/>
</dbReference>
<evidence type="ECO:0000259" key="13">
    <source>
        <dbReference type="PROSITE" id="PS51903"/>
    </source>
</evidence>
<dbReference type="Gene3D" id="1.10.8.60">
    <property type="match status" value="1"/>
</dbReference>
<dbReference type="SMART" id="SM01086">
    <property type="entry name" value="ClpB_D2-small"/>
    <property type="match status" value="1"/>
</dbReference>